<accession>S3BS82</accession>
<feature type="region of interest" description="Disordered" evidence="1">
    <location>
        <begin position="32"/>
        <end position="117"/>
    </location>
</feature>
<feature type="compositionally biased region" description="Basic and acidic residues" evidence="1">
    <location>
        <begin position="65"/>
        <end position="75"/>
    </location>
</feature>
<gene>
    <name evidence="2" type="ORF">F503_01654</name>
</gene>
<reference evidence="2 3" key="1">
    <citation type="journal article" date="2013" name="BMC Genomics">
        <title>The genome and transcriptome of the pine saprophyte Ophiostoma piceae, and a comparison with the bark beetle-associated pine pathogen Grosmannia clavigera.</title>
        <authorList>
            <person name="Haridas S."/>
            <person name="Wang Y."/>
            <person name="Lim L."/>
            <person name="Massoumi Alamouti S."/>
            <person name="Jackman S."/>
            <person name="Docking R."/>
            <person name="Robertson G."/>
            <person name="Birol I."/>
            <person name="Bohlmann J."/>
            <person name="Breuil C."/>
        </authorList>
    </citation>
    <scope>NUCLEOTIDE SEQUENCE [LARGE SCALE GENOMIC DNA]</scope>
    <source>
        <strain evidence="2 3">UAMH 11346</strain>
    </source>
</reference>
<feature type="compositionally biased region" description="Basic and acidic residues" evidence="1">
    <location>
        <begin position="32"/>
        <end position="49"/>
    </location>
</feature>
<dbReference type="OrthoDB" id="3886346at2759"/>
<dbReference type="eggNOG" id="ENOG502S4MP">
    <property type="taxonomic scope" value="Eukaryota"/>
</dbReference>
<dbReference type="VEuPathDB" id="FungiDB:F503_01654"/>
<proteinExistence type="predicted"/>
<sequence>MDSLKSLTTYVPNWIDRLDELSGKIEQRQTELARLEADTKDTKDTDPRPTRAKSLRNKGSTESLRPTDEPARDATPEPEPAMPQLTAAMRRTLRSKKRRTESLVSLDDGDHENSKRNQNRTRSMIIVYYDSYVQTFFEDLVKFVSAQRNMMRKAKMAAKVAHIKRMAELEMPDDGEEDAGVDELAPDVDFSKRFTPQPKADTFATDAIAVDTRIEARIEVDTRPGAVTGAIIEIDDKIEVGGGKAATPLNYRSTAMLAGGRPTFMRASGRQSYMPPSMSKGFTGSYLQKVKPPPDIYDELDKNLEYVQSTSEHAAHQFLRDGDCNDEIDNVKQRLVDIHKQAAREMERVKTDDPEALKEEPVKSRSFRPQTMRKPEPKPKAKDAKDTKISAPALIVRPDNTLEVDEDEGIEVDAVPEPIKV</sequence>
<protein>
    <submittedName>
        <fullName evidence="2">Uncharacterized protein</fullName>
    </submittedName>
</protein>
<dbReference type="AlphaFoldDB" id="S3BS82"/>
<dbReference type="EMBL" id="KE148183">
    <property type="protein sequence ID" value="EPE02216.1"/>
    <property type="molecule type" value="Genomic_DNA"/>
</dbReference>
<evidence type="ECO:0000256" key="1">
    <source>
        <dbReference type="SAM" id="MobiDB-lite"/>
    </source>
</evidence>
<feature type="compositionally biased region" description="Acidic residues" evidence="1">
    <location>
        <begin position="402"/>
        <end position="411"/>
    </location>
</feature>
<feature type="compositionally biased region" description="Basic and acidic residues" evidence="1">
    <location>
        <begin position="373"/>
        <end position="388"/>
    </location>
</feature>
<organism evidence="2 3">
    <name type="scientific">Ophiostoma piceae (strain UAMH 11346)</name>
    <name type="common">Sap stain fungus</name>
    <dbReference type="NCBI Taxonomy" id="1262450"/>
    <lineage>
        <taxon>Eukaryota</taxon>
        <taxon>Fungi</taxon>
        <taxon>Dikarya</taxon>
        <taxon>Ascomycota</taxon>
        <taxon>Pezizomycotina</taxon>
        <taxon>Sordariomycetes</taxon>
        <taxon>Sordariomycetidae</taxon>
        <taxon>Ophiostomatales</taxon>
        <taxon>Ophiostomataceae</taxon>
        <taxon>Ophiostoma</taxon>
    </lineage>
</organism>
<keyword evidence="3" id="KW-1185">Reference proteome</keyword>
<dbReference type="OMA" id="NNIPDWQ"/>
<evidence type="ECO:0000313" key="2">
    <source>
        <dbReference type="EMBL" id="EPE02216.1"/>
    </source>
</evidence>
<feature type="compositionally biased region" description="Basic and acidic residues" evidence="1">
    <location>
        <begin position="345"/>
        <end position="363"/>
    </location>
</feature>
<name>S3BS82_OPHP1</name>
<feature type="region of interest" description="Disordered" evidence="1">
    <location>
        <begin position="345"/>
        <end position="421"/>
    </location>
</feature>
<evidence type="ECO:0000313" key="3">
    <source>
        <dbReference type="Proteomes" id="UP000016923"/>
    </source>
</evidence>
<dbReference type="HOGENOM" id="CLU_041458_1_0_1"/>
<dbReference type="Proteomes" id="UP000016923">
    <property type="component" value="Unassembled WGS sequence"/>
</dbReference>